<name>A0A0A9BSP7_ARUDO</name>
<protein>
    <submittedName>
        <fullName evidence="1">Uncharacterized protein</fullName>
    </submittedName>
</protein>
<reference evidence="1" key="1">
    <citation type="submission" date="2014-09" db="EMBL/GenBank/DDBJ databases">
        <authorList>
            <person name="Magalhaes I.L.F."/>
            <person name="Oliveira U."/>
            <person name="Santos F.R."/>
            <person name="Vidigal T.H.D.A."/>
            <person name="Brescovit A.D."/>
            <person name="Santos A.J."/>
        </authorList>
    </citation>
    <scope>NUCLEOTIDE SEQUENCE</scope>
    <source>
        <tissue evidence="1">Shoot tissue taken approximately 20 cm above the soil surface</tissue>
    </source>
</reference>
<organism evidence="1">
    <name type="scientific">Arundo donax</name>
    <name type="common">Giant reed</name>
    <name type="synonym">Donax arundinaceus</name>
    <dbReference type="NCBI Taxonomy" id="35708"/>
    <lineage>
        <taxon>Eukaryota</taxon>
        <taxon>Viridiplantae</taxon>
        <taxon>Streptophyta</taxon>
        <taxon>Embryophyta</taxon>
        <taxon>Tracheophyta</taxon>
        <taxon>Spermatophyta</taxon>
        <taxon>Magnoliopsida</taxon>
        <taxon>Liliopsida</taxon>
        <taxon>Poales</taxon>
        <taxon>Poaceae</taxon>
        <taxon>PACMAD clade</taxon>
        <taxon>Arundinoideae</taxon>
        <taxon>Arundineae</taxon>
        <taxon>Arundo</taxon>
    </lineage>
</organism>
<reference evidence="1" key="2">
    <citation type="journal article" date="2015" name="Data Brief">
        <title>Shoot transcriptome of the giant reed, Arundo donax.</title>
        <authorList>
            <person name="Barrero R.A."/>
            <person name="Guerrero F.D."/>
            <person name="Moolhuijzen P."/>
            <person name="Goolsby J.A."/>
            <person name="Tidwell J."/>
            <person name="Bellgard S.E."/>
            <person name="Bellgard M.I."/>
        </authorList>
    </citation>
    <scope>NUCLEOTIDE SEQUENCE</scope>
    <source>
        <tissue evidence="1">Shoot tissue taken approximately 20 cm above the soil surface</tissue>
    </source>
</reference>
<proteinExistence type="predicted"/>
<dbReference type="EMBL" id="GBRH01232677">
    <property type="protein sequence ID" value="JAD65218.1"/>
    <property type="molecule type" value="Transcribed_RNA"/>
</dbReference>
<sequence>MVERVRVRHVWITVTRISSASLFLHVSWASGGNGDPPIVRRI</sequence>
<evidence type="ECO:0000313" key="1">
    <source>
        <dbReference type="EMBL" id="JAD65218.1"/>
    </source>
</evidence>
<dbReference type="AlphaFoldDB" id="A0A0A9BSP7"/>
<accession>A0A0A9BSP7</accession>